<comment type="caution">
    <text evidence="1">The sequence shown here is derived from an EMBL/GenBank/DDBJ whole genome shotgun (WGS) entry which is preliminary data.</text>
</comment>
<dbReference type="EMBL" id="BMAO01013290">
    <property type="protein sequence ID" value="GFQ87672.1"/>
    <property type="molecule type" value="Genomic_DNA"/>
</dbReference>
<keyword evidence="2" id="KW-1185">Reference proteome</keyword>
<name>A0A8X6FSV9_TRICU</name>
<organism evidence="1 2">
    <name type="scientific">Trichonephila clavata</name>
    <name type="common">Joro spider</name>
    <name type="synonym">Nephila clavata</name>
    <dbReference type="NCBI Taxonomy" id="2740835"/>
    <lineage>
        <taxon>Eukaryota</taxon>
        <taxon>Metazoa</taxon>
        <taxon>Ecdysozoa</taxon>
        <taxon>Arthropoda</taxon>
        <taxon>Chelicerata</taxon>
        <taxon>Arachnida</taxon>
        <taxon>Araneae</taxon>
        <taxon>Araneomorphae</taxon>
        <taxon>Entelegynae</taxon>
        <taxon>Araneoidea</taxon>
        <taxon>Nephilidae</taxon>
        <taxon>Trichonephila</taxon>
    </lineage>
</organism>
<evidence type="ECO:0000313" key="2">
    <source>
        <dbReference type="Proteomes" id="UP000887116"/>
    </source>
</evidence>
<proteinExistence type="predicted"/>
<evidence type="ECO:0000313" key="1">
    <source>
        <dbReference type="EMBL" id="GFQ87672.1"/>
    </source>
</evidence>
<dbReference type="Proteomes" id="UP000887116">
    <property type="component" value="Unassembled WGS sequence"/>
</dbReference>
<reference evidence="1" key="1">
    <citation type="submission" date="2020-07" db="EMBL/GenBank/DDBJ databases">
        <title>Multicomponent nature underlies the extraordinary mechanical properties of spider dragline silk.</title>
        <authorList>
            <person name="Kono N."/>
            <person name="Nakamura H."/>
            <person name="Mori M."/>
            <person name="Yoshida Y."/>
            <person name="Ohtoshi R."/>
            <person name="Malay A.D."/>
            <person name="Moran D.A.P."/>
            <person name="Tomita M."/>
            <person name="Numata K."/>
            <person name="Arakawa K."/>
        </authorList>
    </citation>
    <scope>NUCLEOTIDE SEQUENCE</scope>
</reference>
<protein>
    <submittedName>
        <fullName evidence="1">Uncharacterized protein</fullName>
    </submittedName>
</protein>
<sequence length="105" mass="12261">MLIYIYAVIEKKNYVFSHLLVFSHYHACMQHASLFFRRSSSRHVFTLKRSTAQQFQHQLSNTDIPRIKKQFSEGISARSCTPPAGQICCNNFRYDILSNSCRRLA</sequence>
<gene>
    <name evidence="1" type="ORF">TNCT_40621</name>
</gene>
<accession>A0A8X6FSV9</accession>
<dbReference type="AlphaFoldDB" id="A0A8X6FSV9"/>